<evidence type="ECO:0000256" key="3">
    <source>
        <dbReference type="ARBA" id="ARBA00023135"/>
    </source>
</evidence>
<feature type="compositionally biased region" description="Low complexity" evidence="5">
    <location>
        <begin position="209"/>
        <end position="219"/>
    </location>
</feature>
<gene>
    <name evidence="6" type="ORF">CTEN210_10657</name>
</gene>
<proteinExistence type="predicted"/>
<keyword evidence="3" id="KW-0733">Signal recognition particle</keyword>
<evidence type="ECO:0000313" key="7">
    <source>
        <dbReference type="Proteomes" id="UP001054902"/>
    </source>
</evidence>
<evidence type="ECO:0000256" key="2">
    <source>
        <dbReference type="ARBA" id="ARBA00022490"/>
    </source>
</evidence>
<dbReference type="PANTHER" id="PTHR17453">
    <property type="entry name" value="SIGNAL RECOGNITION PARTICLE 19 KD PROTEIN"/>
    <property type="match status" value="1"/>
</dbReference>
<dbReference type="InterPro" id="IPR002778">
    <property type="entry name" value="Signal_recog_particle_SRP19"/>
</dbReference>
<dbReference type="GO" id="GO:0008312">
    <property type="term" value="F:7S RNA binding"/>
    <property type="evidence" value="ECO:0007669"/>
    <property type="project" value="InterPro"/>
</dbReference>
<comment type="subcellular location">
    <subcellularLocation>
        <location evidence="1">Cytoplasm</location>
    </subcellularLocation>
</comment>
<organism evidence="6 7">
    <name type="scientific">Chaetoceros tenuissimus</name>
    <dbReference type="NCBI Taxonomy" id="426638"/>
    <lineage>
        <taxon>Eukaryota</taxon>
        <taxon>Sar</taxon>
        <taxon>Stramenopiles</taxon>
        <taxon>Ochrophyta</taxon>
        <taxon>Bacillariophyta</taxon>
        <taxon>Coscinodiscophyceae</taxon>
        <taxon>Chaetocerotophycidae</taxon>
        <taxon>Chaetocerotales</taxon>
        <taxon>Chaetocerotaceae</taxon>
        <taxon>Chaetoceros</taxon>
    </lineage>
</organism>
<keyword evidence="7" id="KW-1185">Reference proteome</keyword>
<sequence length="228" mass="25845">MGKKGGAVRMKQMGPKGQPMNPMKDLMEQANIEPTIVLPPKLDAEITNFVPVSDSFTMKSKFMFYPCIWPSYIDSNKSPREGRRIKKEQSVDTPSVLDISEVLESLAVRHAIQPNKGYPRDVESRWDNPGCLRFDFEQIRDGHSLVDVSNELLSDEAVEITQKQIWRFIASKIPDMPGRKQRLEDAKRKKAAEEKKAREDAKMRAILNSKKSVASVGGSTKKKGKKRK</sequence>
<keyword evidence="4" id="KW-0687">Ribonucleoprotein</keyword>
<reference evidence="6 7" key="1">
    <citation type="journal article" date="2021" name="Sci. Rep.">
        <title>The genome of the diatom Chaetoceros tenuissimus carries an ancient integrated fragment of an extant virus.</title>
        <authorList>
            <person name="Hongo Y."/>
            <person name="Kimura K."/>
            <person name="Takaki Y."/>
            <person name="Yoshida Y."/>
            <person name="Baba S."/>
            <person name="Kobayashi G."/>
            <person name="Nagasaki K."/>
            <person name="Hano T."/>
            <person name="Tomaru Y."/>
        </authorList>
    </citation>
    <scope>NUCLEOTIDE SEQUENCE [LARGE SCALE GENOMIC DNA]</scope>
    <source>
        <strain evidence="6 7">NIES-3715</strain>
    </source>
</reference>
<evidence type="ECO:0000256" key="1">
    <source>
        <dbReference type="ARBA" id="ARBA00004496"/>
    </source>
</evidence>
<evidence type="ECO:0000256" key="4">
    <source>
        <dbReference type="ARBA" id="ARBA00023274"/>
    </source>
</evidence>
<dbReference type="GO" id="GO:0005786">
    <property type="term" value="C:signal recognition particle, endoplasmic reticulum targeting"/>
    <property type="evidence" value="ECO:0007669"/>
    <property type="project" value="UniProtKB-KW"/>
</dbReference>
<dbReference type="EMBL" id="BLLK01000047">
    <property type="protein sequence ID" value="GFH54181.1"/>
    <property type="molecule type" value="Genomic_DNA"/>
</dbReference>
<protein>
    <submittedName>
        <fullName evidence="6">Uncharacterized protein</fullName>
    </submittedName>
</protein>
<accession>A0AAD3H8J9</accession>
<dbReference type="Gene3D" id="3.30.56.30">
    <property type="entry name" value="Signal recognition particle, SRP19-like subunit"/>
    <property type="match status" value="1"/>
</dbReference>
<dbReference type="Proteomes" id="UP001054902">
    <property type="component" value="Unassembled WGS sequence"/>
</dbReference>
<dbReference type="InterPro" id="IPR036521">
    <property type="entry name" value="SRP19-like_sf"/>
</dbReference>
<comment type="caution">
    <text evidence="6">The sequence shown here is derived from an EMBL/GenBank/DDBJ whole genome shotgun (WGS) entry which is preliminary data.</text>
</comment>
<feature type="compositionally biased region" description="Basic and acidic residues" evidence="5">
    <location>
        <begin position="179"/>
        <end position="203"/>
    </location>
</feature>
<feature type="region of interest" description="Disordered" evidence="5">
    <location>
        <begin position="179"/>
        <end position="228"/>
    </location>
</feature>
<keyword evidence="2" id="KW-0963">Cytoplasm</keyword>
<dbReference type="Pfam" id="PF01922">
    <property type="entry name" value="SRP19"/>
    <property type="match status" value="1"/>
</dbReference>
<dbReference type="PANTHER" id="PTHR17453:SF0">
    <property type="entry name" value="SIGNAL RECOGNITION PARTICLE 19 KDA PROTEIN"/>
    <property type="match status" value="1"/>
</dbReference>
<evidence type="ECO:0000313" key="6">
    <source>
        <dbReference type="EMBL" id="GFH54181.1"/>
    </source>
</evidence>
<dbReference type="GO" id="GO:0006617">
    <property type="term" value="P:SRP-dependent cotranslational protein targeting to membrane, signal sequence recognition"/>
    <property type="evidence" value="ECO:0007669"/>
    <property type="project" value="TreeGrafter"/>
</dbReference>
<evidence type="ECO:0000256" key="5">
    <source>
        <dbReference type="SAM" id="MobiDB-lite"/>
    </source>
</evidence>
<dbReference type="AlphaFoldDB" id="A0AAD3H8J9"/>
<feature type="region of interest" description="Disordered" evidence="5">
    <location>
        <begin position="1"/>
        <end position="22"/>
    </location>
</feature>
<name>A0AAD3H8J9_9STRA</name>
<dbReference type="SUPFAM" id="SSF69695">
    <property type="entry name" value="SRP19"/>
    <property type="match status" value="1"/>
</dbReference>